<dbReference type="GO" id="GO:0004185">
    <property type="term" value="F:serine-type carboxypeptidase activity"/>
    <property type="evidence" value="ECO:0007669"/>
    <property type="project" value="InterPro"/>
</dbReference>
<comment type="caution">
    <text evidence="2">The sequence shown here is derived from an EMBL/GenBank/DDBJ whole genome shotgun (WGS) entry which is preliminary data.</text>
</comment>
<dbReference type="Gramene" id="PHT94296">
    <property type="protein sequence ID" value="PHT94296"/>
    <property type="gene ID" value="T459_02178"/>
</dbReference>
<evidence type="ECO:0000313" key="3">
    <source>
        <dbReference type="Proteomes" id="UP000222542"/>
    </source>
</evidence>
<proteinExistence type="inferred from homology"/>
<dbReference type="GO" id="GO:0006508">
    <property type="term" value="P:proteolysis"/>
    <property type="evidence" value="ECO:0007669"/>
    <property type="project" value="InterPro"/>
</dbReference>
<gene>
    <name evidence="2" type="ORF">T459_02178</name>
</gene>
<reference evidence="2 3" key="2">
    <citation type="journal article" date="2017" name="Genome Biol.">
        <title>New reference genome sequences of hot pepper reveal the massive evolution of plant disease-resistance genes by retroduplication.</title>
        <authorList>
            <person name="Kim S."/>
            <person name="Park J."/>
            <person name="Yeom S.I."/>
            <person name="Kim Y.M."/>
            <person name="Seo E."/>
            <person name="Kim K.T."/>
            <person name="Kim M.S."/>
            <person name="Lee J.M."/>
            <person name="Cheong K."/>
            <person name="Shin H.S."/>
            <person name="Kim S.B."/>
            <person name="Han K."/>
            <person name="Lee J."/>
            <person name="Park M."/>
            <person name="Lee H.A."/>
            <person name="Lee H.Y."/>
            <person name="Lee Y."/>
            <person name="Oh S."/>
            <person name="Lee J.H."/>
            <person name="Choi E."/>
            <person name="Choi E."/>
            <person name="Lee S.E."/>
            <person name="Jeon J."/>
            <person name="Kim H."/>
            <person name="Choi G."/>
            <person name="Song H."/>
            <person name="Lee J."/>
            <person name="Lee S.C."/>
            <person name="Kwon J.K."/>
            <person name="Lee H.Y."/>
            <person name="Koo N."/>
            <person name="Hong Y."/>
            <person name="Kim R.W."/>
            <person name="Kang W.H."/>
            <person name="Huh J.H."/>
            <person name="Kang B.C."/>
            <person name="Yang T.J."/>
            <person name="Lee Y.H."/>
            <person name="Bennetzen J.L."/>
            <person name="Choi D."/>
        </authorList>
    </citation>
    <scope>NUCLEOTIDE SEQUENCE [LARGE SCALE GENOMIC DNA]</scope>
    <source>
        <strain evidence="3">cv. CM334</strain>
    </source>
</reference>
<sequence length="340" mass="38325">MIFMKPSHDPSPTVLYTLISNKATTNLLYGWHVSLKEYLCANLWQVILAIADLRSFNPVAHGNTYLPWTSSSSDDRMYNSCNNLHDKTGIELHVAQVFSPLALLSLLVTEANILYLESPIGVGFSYSANTSSYEAVNDEITGHYLPQLAKLMVAYNKKQHLFNLKRVAIKLTIESATNYQENTEKLDVHKQPHLMYLHALNSSCELSDSFQRLTPILLKLFTNSGYQDSVVPLIGSRAIVHQLARQMRLNTTAPIEFGLQNNSYGFPCFKYGFEHVSAWVRWLNLILIMPLRIFDFYENPFSLTEDNKNGAHPTLGVRTRSRATISDGPNGAPLIPFIPS</sequence>
<evidence type="ECO:0000256" key="1">
    <source>
        <dbReference type="ARBA" id="ARBA00009431"/>
    </source>
</evidence>
<dbReference type="Proteomes" id="UP000222542">
    <property type="component" value="Unassembled WGS sequence"/>
</dbReference>
<keyword evidence="3" id="KW-1185">Reference proteome</keyword>
<dbReference type="EMBL" id="AYRZ02000001">
    <property type="protein sequence ID" value="PHT94296.1"/>
    <property type="molecule type" value="Genomic_DNA"/>
</dbReference>
<reference evidence="2 3" key="1">
    <citation type="journal article" date="2014" name="Nat. Genet.">
        <title>Genome sequence of the hot pepper provides insights into the evolution of pungency in Capsicum species.</title>
        <authorList>
            <person name="Kim S."/>
            <person name="Park M."/>
            <person name="Yeom S.I."/>
            <person name="Kim Y.M."/>
            <person name="Lee J.M."/>
            <person name="Lee H.A."/>
            <person name="Seo E."/>
            <person name="Choi J."/>
            <person name="Cheong K."/>
            <person name="Kim K.T."/>
            <person name="Jung K."/>
            <person name="Lee G.W."/>
            <person name="Oh S.K."/>
            <person name="Bae C."/>
            <person name="Kim S.B."/>
            <person name="Lee H.Y."/>
            <person name="Kim S.Y."/>
            <person name="Kim M.S."/>
            <person name="Kang B.C."/>
            <person name="Jo Y.D."/>
            <person name="Yang H.B."/>
            <person name="Jeong H.J."/>
            <person name="Kang W.H."/>
            <person name="Kwon J.K."/>
            <person name="Shin C."/>
            <person name="Lim J.Y."/>
            <person name="Park J.H."/>
            <person name="Huh J.H."/>
            <person name="Kim J.S."/>
            <person name="Kim B.D."/>
            <person name="Cohen O."/>
            <person name="Paran I."/>
            <person name="Suh M.C."/>
            <person name="Lee S.B."/>
            <person name="Kim Y.K."/>
            <person name="Shin Y."/>
            <person name="Noh S.J."/>
            <person name="Park J."/>
            <person name="Seo Y.S."/>
            <person name="Kwon S.Y."/>
            <person name="Kim H.A."/>
            <person name="Park J.M."/>
            <person name="Kim H.J."/>
            <person name="Choi S.B."/>
            <person name="Bosland P.W."/>
            <person name="Reeves G."/>
            <person name="Jo S.H."/>
            <person name="Lee B.W."/>
            <person name="Cho H.T."/>
            <person name="Choi H.S."/>
            <person name="Lee M.S."/>
            <person name="Yu Y."/>
            <person name="Do Choi Y."/>
            <person name="Park B.S."/>
            <person name="van Deynze A."/>
            <person name="Ashrafi H."/>
            <person name="Hill T."/>
            <person name="Kim W.T."/>
            <person name="Pai H.S."/>
            <person name="Ahn H.K."/>
            <person name="Yeam I."/>
            <person name="Giovannoni J.J."/>
            <person name="Rose J.K."/>
            <person name="Sorensen I."/>
            <person name="Lee S.J."/>
            <person name="Kim R.W."/>
            <person name="Choi I.Y."/>
            <person name="Choi B.S."/>
            <person name="Lim J.S."/>
            <person name="Lee Y.H."/>
            <person name="Choi D."/>
        </authorList>
    </citation>
    <scope>NUCLEOTIDE SEQUENCE [LARGE SCALE GENOMIC DNA]</scope>
    <source>
        <strain evidence="3">cv. CM334</strain>
    </source>
</reference>
<name>A0A2G3AJ70_CAPAN</name>
<dbReference type="SUPFAM" id="SSF53474">
    <property type="entry name" value="alpha/beta-Hydrolases"/>
    <property type="match status" value="1"/>
</dbReference>
<accession>A0A2G3AJ70</accession>
<dbReference type="Gene3D" id="3.40.50.1820">
    <property type="entry name" value="alpha/beta hydrolase"/>
    <property type="match status" value="1"/>
</dbReference>
<dbReference type="InterPro" id="IPR001563">
    <property type="entry name" value="Peptidase_S10"/>
</dbReference>
<dbReference type="STRING" id="4072.A0A2G3AJ70"/>
<dbReference type="InterPro" id="IPR029058">
    <property type="entry name" value="AB_hydrolase_fold"/>
</dbReference>
<organism evidence="2 3">
    <name type="scientific">Capsicum annuum</name>
    <name type="common">Capsicum pepper</name>
    <dbReference type="NCBI Taxonomy" id="4072"/>
    <lineage>
        <taxon>Eukaryota</taxon>
        <taxon>Viridiplantae</taxon>
        <taxon>Streptophyta</taxon>
        <taxon>Embryophyta</taxon>
        <taxon>Tracheophyta</taxon>
        <taxon>Spermatophyta</taxon>
        <taxon>Magnoliopsida</taxon>
        <taxon>eudicotyledons</taxon>
        <taxon>Gunneridae</taxon>
        <taxon>Pentapetalae</taxon>
        <taxon>asterids</taxon>
        <taxon>lamiids</taxon>
        <taxon>Solanales</taxon>
        <taxon>Solanaceae</taxon>
        <taxon>Solanoideae</taxon>
        <taxon>Capsiceae</taxon>
        <taxon>Capsicum</taxon>
    </lineage>
</organism>
<dbReference type="AlphaFoldDB" id="A0A2G3AJ70"/>
<protein>
    <submittedName>
        <fullName evidence="2">Uncharacterized protein</fullName>
    </submittedName>
</protein>
<evidence type="ECO:0000313" key="2">
    <source>
        <dbReference type="EMBL" id="PHT94296.1"/>
    </source>
</evidence>
<comment type="similarity">
    <text evidence="1">Belongs to the peptidase S10 family.</text>
</comment>
<dbReference type="Pfam" id="PF00450">
    <property type="entry name" value="Peptidase_S10"/>
    <property type="match status" value="1"/>
</dbReference>